<sequence>MIEALNQISLLVGIWIAIYGINAWKNEHIGRRNIDLAEDSLALFYEAADAIRFIRQPFSFPSETDSVVRNDNESEREFDARKNASVVFIRFNQHQELFSKIYATRYRFMARIGKDKAKPFEDLNKISKEIKTAARVLARYWPRDYFRTEAQLDDHQGRVDKYESVFWDHGDDDDINTRLDNIITEMEIISKTVIDQNNGLLTFLTRTYGKAP</sequence>
<dbReference type="EMBL" id="LAZR01000001">
    <property type="protein sequence ID" value="KKO12159.1"/>
    <property type="molecule type" value="Genomic_DNA"/>
</dbReference>
<protein>
    <submittedName>
        <fullName evidence="1">Uncharacterized protein</fullName>
    </submittedName>
</protein>
<organism evidence="1">
    <name type="scientific">marine sediment metagenome</name>
    <dbReference type="NCBI Taxonomy" id="412755"/>
    <lineage>
        <taxon>unclassified sequences</taxon>
        <taxon>metagenomes</taxon>
        <taxon>ecological metagenomes</taxon>
    </lineage>
</organism>
<comment type="caution">
    <text evidence="1">The sequence shown here is derived from an EMBL/GenBank/DDBJ whole genome shotgun (WGS) entry which is preliminary data.</text>
</comment>
<dbReference type="AlphaFoldDB" id="A0A0F9Z4L2"/>
<gene>
    <name evidence="1" type="ORF">LCGC14_0001670</name>
</gene>
<accession>A0A0F9Z4L2</accession>
<proteinExistence type="predicted"/>
<name>A0A0F9Z4L2_9ZZZZ</name>
<evidence type="ECO:0000313" key="1">
    <source>
        <dbReference type="EMBL" id="KKO12159.1"/>
    </source>
</evidence>
<reference evidence="1" key="1">
    <citation type="journal article" date="2015" name="Nature">
        <title>Complex archaea that bridge the gap between prokaryotes and eukaryotes.</title>
        <authorList>
            <person name="Spang A."/>
            <person name="Saw J.H."/>
            <person name="Jorgensen S.L."/>
            <person name="Zaremba-Niedzwiedzka K."/>
            <person name="Martijn J."/>
            <person name="Lind A.E."/>
            <person name="van Eijk R."/>
            <person name="Schleper C."/>
            <person name="Guy L."/>
            <person name="Ettema T.J."/>
        </authorList>
    </citation>
    <scope>NUCLEOTIDE SEQUENCE</scope>
</reference>